<dbReference type="AlphaFoldDB" id="A0AAV7WJP8"/>
<evidence type="ECO:0000313" key="1">
    <source>
        <dbReference type="EMBL" id="KAJ1213538.1"/>
    </source>
</evidence>
<reference evidence="1" key="1">
    <citation type="journal article" date="2022" name="bioRxiv">
        <title>Sequencing and chromosome-scale assembly of the giantPleurodeles waltlgenome.</title>
        <authorList>
            <person name="Brown T."/>
            <person name="Elewa A."/>
            <person name="Iarovenko S."/>
            <person name="Subramanian E."/>
            <person name="Araus A.J."/>
            <person name="Petzold A."/>
            <person name="Susuki M."/>
            <person name="Suzuki K.-i.T."/>
            <person name="Hayashi T."/>
            <person name="Toyoda A."/>
            <person name="Oliveira C."/>
            <person name="Osipova E."/>
            <person name="Leigh N.D."/>
            <person name="Simon A."/>
            <person name="Yun M.H."/>
        </authorList>
    </citation>
    <scope>NUCLEOTIDE SEQUENCE</scope>
    <source>
        <strain evidence="1">20211129_DDA</strain>
        <tissue evidence="1">Liver</tissue>
    </source>
</reference>
<accession>A0AAV7WJP8</accession>
<dbReference type="Proteomes" id="UP001066276">
    <property type="component" value="Chromosome 1_1"/>
</dbReference>
<comment type="caution">
    <text evidence="1">The sequence shown here is derived from an EMBL/GenBank/DDBJ whole genome shotgun (WGS) entry which is preliminary data.</text>
</comment>
<evidence type="ECO:0000313" key="2">
    <source>
        <dbReference type="Proteomes" id="UP001066276"/>
    </source>
</evidence>
<keyword evidence="2" id="KW-1185">Reference proteome</keyword>
<dbReference type="EMBL" id="JANPWB010000001">
    <property type="protein sequence ID" value="KAJ1213538.1"/>
    <property type="molecule type" value="Genomic_DNA"/>
</dbReference>
<protein>
    <submittedName>
        <fullName evidence="1">Uncharacterized protein</fullName>
    </submittedName>
</protein>
<sequence>MRLKTLRKKCSGALERAKERPLVDPTKIILSIALGLKSLPRVDVAKQQRHQHTRVRSLVVAPLLPLSYRVRVALYSLLRKALTRSNFM</sequence>
<name>A0AAV7WJP8_PLEWA</name>
<proteinExistence type="predicted"/>
<gene>
    <name evidence="1" type="ORF">NDU88_001172</name>
</gene>
<organism evidence="1 2">
    <name type="scientific">Pleurodeles waltl</name>
    <name type="common">Iberian ribbed newt</name>
    <dbReference type="NCBI Taxonomy" id="8319"/>
    <lineage>
        <taxon>Eukaryota</taxon>
        <taxon>Metazoa</taxon>
        <taxon>Chordata</taxon>
        <taxon>Craniata</taxon>
        <taxon>Vertebrata</taxon>
        <taxon>Euteleostomi</taxon>
        <taxon>Amphibia</taxon>
        <taxon>Batrachia</taxon>
        <taxon>Caudata</taxon>
        <taxon>Salamandroidea</taxon>
        <taxon>Salamandridae</taxon>
        <taxon>Pleurodelinae</taxon>
        <taxon>Pleurodeles</taxon>
    </lineage>
</organism>